<proteinExistence type="predicted"/>
<evidence type="ECO:0000313" key="2">
    <source>
        <dbReference type="Proteomes" id="UP000037109"/>
    </source>
</evidence>
<dbReference type="PROSITE" id="PS51257">
    <property type="entry name" value="PROKAR_LIPOPROTEIN"/>
    <property type="match status" value="1"/>
</dbReference>
<comment type="caution">
    <text evidence="1">The sequence shown here is derived from an EMBL/GenBank/DDBJ whole genome shotgun (WGS) entry which is preliminary data.</text>
</comment>
<name>A0A0M0G9L3_SPOGL</name>
<dbReference type="OrthoDB" id="2938762at2"/>
<evidence type="ECO:0000313" key="1">
    <source>
        <dbReference type="EMBL" id="KON86590.1"/>
    </source>
</evidence>
<protein>
    <recommendedName>
        <fullName evidence="3">Lipoprotein</fullName>
    </recommendedName>
</protein>
<dbReference type="PATRIC" id="fig|1459.3.peg.1509"/>
<dbReference type="Proteomes" id="UP000037109">
    <property type="component" value="Unassembled WGS sequence"/>
</dbReference>
<dbReference type="RefSeq" id="WP_053433955.1">
    <property type="nucleotide sequence ID" value="NZ_LGUF01000007.1"/>
</dbReference>
<reference evidence="2" key="1">
    <citation type="submission" date="2015-07" db="EMBL/GenBank/DDBJ databases">
        <title>Fjat-10036 dsm4.</title>
        <authorList>
            <person name="Liu B."/>
            <person name="Wang J."/>
            <person name="Zhu Y."/>
            <person name="Liu G."/>
            <person name="Chen Q."/>
            <person name="Chen Z."/>
            <person name="Lan J."/>
            <person name="Che J."/>
            <person name="Ge C."/>
            <person name="Shi H."/>
            <person name="Pan Z."/>
            <person name="Liu X."/>
        </authorList>
    </citation>
    <scope>NUCLEOTIDE SEQUENCE [LARGE SCALE GENOMIC DNA]</scope>
    <source>
        <strain evidence="2">DSM 4</strain>
    </source>
</reference>
<dbReference type="EMBL" id="LGUF01000007">
    <property type="protein sequence ID" value="KON86590.1"/>
    <property type="molecule type" value="Genomic_DNA"/>
</dbReference>
<organism evidence="1 2">
    <name type="scientific">Sporosarcina globispora</name>
    <name type="common">Bacillus globisporus</name>
    <dbReference type="NCBI Taxonomy" id="1459"/>
    <lineage>
        <taxon>Bacteria</taxon>
        <taxon>Bacillati</taxon>
        <taxon>Bacillota</taxon>
        <taxon>Bacilli</taxon>
        <taxon>Bacillales</taxon>
        <taxon>Caryophanaceae</taxon>
        <taxon>Sporosarcina</taxon>
    </lineage>
</organism>
<accession>A0A0M0G9L3</accession>
<dbReference type="AlphaFoldDB" id="A0A0M0G9L3"/>
<keyword evidence="2" id="KW-1185">Reference proteome</keyword>
<sequence length="63" mass="7265">MKKIIFLLVIIAAIMLAGCEESELYYEGKLRPESEVEEIIADKLEVENPDMDLEIDVYEESED</sequence>
<evidence type="ECO:0008006" key="3">
    <source>
        <dbReference type="Google" id="ProtNLM"/>
    </source>
</evidence>
<gene>
    <name evidence="1" type="ORF">AF332_07005</name>
</gene>